<dbReference type="OrthoDB" id="6086702at2"/>
<reference evidence="1 2" key="1">
    <citation type="submission" date="2019-03" db="EMBL/GenBank/DDBJ databases">
        <title>Genomic Encyclopedia of Archaeal and Bacterial Type Strains, Phase II (KMG-II): from individual species to whole genera.</title>
        <authorList>
            <person name="Goeker M."/>
        </authorList>
    </citation>
    <scope>NUCLEOTIDE SEQUENCE [LARGE SCALE GENOMIC DNA]</scope>
    <source>
        <strain evidence="1 2">DSM 27697</strain>
    </source>
</reference>
<dbReference type="GO" id="GO:0005975">
    <property type="term" value="P:carbohydrate metabolic process"/>
    <property type="evidence" value="ECO:0007669"/>
    <property type="project" value="InterPro"/>
</dbReference>
<protein>
    <recommendedName>
        <fullName evidence="3">Polysaccharide deacetylase</fullName>
    </recommendedName>
</protein>
<dbReference type="SUPFAM" id="SSF88713">
    <property type="entry name" value="Glycoside hydrolase/deacetylase"/>
    <property type="match status" value="1"/>
</dbReference>
<gene>
    <name evidence="1" type="ORF">CLV83_3326</name>
</gene>
<organism evidence="1 2">
    <name type="scientific">Marinobacterium mangrovicola</name>
    <dbReference type="NCBI Taxonomy" id="1476959"/>
    <lineage>
        <taxon>Bacteria</taxon>
        <taxon>Pseudomonadati</taxon>
        <taxon>Pseudomonadota</taxon>
        <taxon>Gammaproteobacteria</taxon>
        <taxon>Oceanospirillales</taxon>
        <taxon>Oceanospirillaceae</taxon>
        <taxon>Marinobacterium</taxon>
    </lineage>
</organism>
<evidence type="ECO:0000313" key="1">
    <source>
        <dbReference type="EMBL" id="TCK04877.1"/>
    </source>
</evidence>
<dbReference type="InterPro" id="IPR011330">
    <property type="entry name" value="Glyco_hydro/deAcase_b/a-brl"/>
</dbReference>
<keyword evidence="2" id="KW-1185">Reference proteome</keyword>
<accession>A0A4R1G9I6</accession>
<dbReference type="Gene3D" id="3.20.20.370">
    <property type="entry name" value="Glycoside hydrolase/deacetylase"/>
    <property type="match status" value="1"/>
</dbReference>
<dbReference type="InterPro" id="IPR049591">
    <property type="entry name" value="CE4_u4-like"/>
</dbReference>
<dbReference type="Proteomes" id="UP000294546">
    <property type="component" value="Unassembled WGS sequence"/>
</dbReference>
<dbReference type="RefSeq" id="WP_132294887.1">
    <property type="nucleotide sequence ID" value="NZ_SMFU01000010.1"/>
</dbReference>
<proteinExistence type="predicted"/>
<comment type="caution">
    <text evidence="1">The sequence shown here is derived from an EMBL/GenBank/DDBJ whole genome shotgun (WGS) entry which is preliminary data.</text>
</comment>
<evidence type="ECO:0008006" key="3">
    <source>
        <dbReference type="Google" id="ProtNLM"/>
    </source>
</evidence>
<dbReference type="EMBL" id="SMFU01000010">
    <property type="protein sequence ID" value="TCK04877.1"/>
    <property type="molecule type" value="Genomic_DNA"/>
</dbReference>
<sequence length="249" mass="27457">MADWKALETELALWSESGKQATLWWRDDDAERPSAALEQLIALSDRFQVPLALATIPAGAEPELALRVQQANAVSVLQHGFSHISHAPASERKCELGDNRPLSDITAELNQGQIKLAGLFGDLFLPVLVPPWNRLSQQVIESLPELGFIGLSTLGPRSLEQGILTEVNVHADLINWKAGRCFAGEARALGQIITHLQQRRLGEVDSREPTGVMTHHLVHDEGVWAFLPKLFDLTRKAGARWCAAKEIFS</sequence>
<dbReference type="CDD" id="cd10928">
    <property type="entry name" value="CE4_u4"/>
    <property type="match status" value="1"/>
</dbReference>
<dbReference type="AlphaFoldDB" id="A0A4R1G9I6"/>
<evidence type="ECO:0000313" key="2">
    <source>
        <dbReference type="Proteomes" id="UP000294546"/>
    </source>
</evidence>
<name>A0A4R1G9I6_9GAMM</name>